<feature type="repeat" description="PPR" evidence="2">
    <location>
        <begin position="142"/>
        <end position="176"/>
    </location>
</feature>
<evidence type="ECO:0000313" key="3">
    <source>
        <dbReference type="EMBL" id="MQL76035.1"/>
    </source>
</evidence>
<gene>
    <name evidence="3" type="ORF">Taro_008421</name>
</gene>
<dbReference type="Pfam" id="PF20431">
    <property type="entry name" value="E_motif"/>
    <property type="match status" value="1"/>
</dbReference>
<name>A0A843TY67_COLES</name>
<dbReference type="EMBL" id="NMUH01000276">
    <property type="protein sequence ID" value="MQL76035.1"/>
    <property type="molecule type" value="Genomic_DNA"/>
</dbReference>
<dbReference type="GO" id="GO:0003723">
    <property type="term" value="F:RNA binding"/>
    <property type="evidence" value="ECO:0007669"/>
    <property type="project" value="InterPro"/>
</dbReference>
<keyword evidence="4" id="KW-1185">Reference proteome</keyword>
<dbReference type="Pfam" id="PF01535">
    <property type="entry name" value="PPR"/>
    <property type="match status" value="5"/>
</dbReference>
<protein>
    <recommendedName>
        <fullName evidence="5">Pentatricopeptide repeat-containing protein</fullName>
    </recommendedName>
</protein>
<proteinExistence type="predicted"/>
<feature type="repeat" description="PPR" evidence="2">
    <location>
        <begin position="243"/>
        <end position="277"/>
    </location>
</feature>
<reference evidence="3" key="1">
    <citation type="submission" date="2017-07" db="EMBL/GenBank/DDBJ databases">
        <title>Taro Niue Genome Assembly and Annotation.</title>
        <authorList>
            <person name="Atibalentja N."/>
            <person name="Keating K."/>
            <person name="Fields C.J."/>
        </authorList>
    </citation>
    <scope>NUCLEOTIDE SEQUENCE</scope>
    <source>
        <strain evidence="3">Niue_2</strain>
        <tissue evidence="3">Leaf</tissue>
    </source>
</reference>
<dbReference type="GO" id="GO:0009451">
    <property type="term" value="P:RNA modification"/>
    <property type="evidence" value="ECO:0007669"/>
    <property type="project" value="InterPro"/>
</dbReference>
<sequence>MKGDDRLMAFGLSLPLGMSIPRAHCKPSHPNFAPTVGNAADRLSAVLSQDSRAIAAGKASPSVRGANDGVGVQAFVDLLRECGAKGSVREGKSVHGFLLKSNVVREDPEDGVVLFNHVAHMYVNFGNFVYARRMFDGMTEKNVFSWTVMIMASTENGLFMDGYKYFVKMQNHGIQPDKFAYSAVIQSCIGLESLKLGTAVHAQIAKSDVVNDVFVNTSIINMYAKLGEMQSSVQVFSTMREHNLISCNALLSGFVLSDMNEKAFDHFLIMKQRGFEPDAYTFASVLKAVGKLGDISKGRQVHSYVSHAALDSNVVIGTALIDMYSKCGYVKEAICVFNENFANCSLNMPWNAMIAGYSVGGDGKEALNLFVQMHMKDMGVDIFTYTSVLNASAALKSLHLSRQLHGLLIKSGNNLQALNVNNALVDVYAKCGSMEDAEKLLRGMKERDVVSWTTLISGYSQSSEGMKNLDVFSQMRDDEVTPNEFTFSSLLASCASLCLIDYGKQVHGLICKAGFGDFHCIESALIDMYSKCGSINDAHRVFGRIVNPDVVSWTAIISGCAQHGLTRNALKLFQDMEKSGIKPNAASLLCVLFACSHAGLIEQGLSYFYSMEKGYGISPEMEHYTCVVDLFGRLGHLADAMKFIDDMPIEPTEMVWETLLAACKVHGNVEVGEIAAKKILPIRPEYSATYVLLSNTYIHTGSLMSGLRLRNEMKEKGVKKEPGFSWIVIRGEVHKFYSRDRQHPKREVIHNILNVLKVQMKDIGYIPNLRILLQDMG</sequence>
<dbReference type="NCBIfam" id="TIGR00756">
    <property type="entry name" value="PPR"/>
    <property type="match status" value="4"/>
</dbReference>
<feature type="repeat" description="PPR" evidence="2">
    <location>
        <begin position="549"/>
        <end position="583"/>
    </location>
</feature>
<dbReference type="InterPro" id="IPR046848">
    <property type="entry name" value="E_motif"/>
</dbReference>
<organism evidence="3 4">
    <name type="scientific">Colocasia esculenta</name>
    <name type="common">Wild taro</name>
    <name type="synonym">Arum esculentum</name>
    <dbReference type="NCBI Taxonomy" id="4460"/>
    <lineage>
        <taxon>Eukaryota</taxon>
        <taxon>Viridiplantae</taxon>
        <taxon>Streptophyta</taxon>
        <taxon>Embryophyta</taxon>
        <taxon>Tracheophyta</taxon>
        <taxon>Spermatophyta</taxon>
        <taxon>Magnoliopsida</taxon>
        <taxon>Liliopsida</taxon>
        <taxon>Araceae</taxon>
        <taxon>Aroideae</taxon>
        <taxon>Colocasieae</taxon>
        <taxon>Colocasia</taxon>
    </lineage>
</organism>
<dbReference type="Pfam" id="PF13041">
    <property type="entry name" value="PPR_2"/>
    <property type="match status" value="3"/>
</dbReference>
<dbReference type="OrthoDB" id="185373at2759"/>
<keyword evidence="1" id="KW-0677">Repeat</keyword>
<dbReference type="FunFam" id="1.25.40.10:FF:000343">
    <property type="entry name" value="Pentatricopeptide repeat-containing protein At3g58590"/>
    <property type="match status" value="2"/>
</dbReference>
<accession>A0A843TY67</accession>
<evidence type="ECO:0008006" key="5">
    <source>
        <dbReference type="Google" id="ProtNLM"/>
    </source>
</evidence>
<evidence type="ECO:0000256" key="1">
    <source>
        <dbReference type="ARBA" id="ARBA00022737"/>
    </source>
</evidence>
<dbReference type="InterPro" id="IPR002885">
    <property type="entry name" value="PPR_rpt"/>
</dbReference>
<dbReference type="PROSITE" id="PS51375">
    <property type="entry name" value="PPR"/>
    <property type="match status" value="4"/>
</dbReference>
<dbReference type="Gene3D" id="1.25.40.10">
    <property type="entry name" value="Tetratricopeptide repeat domain"/>
    <property type="match status" value="5"/>
</dbReference>
<feature type="repeat" description="PPR" evidence="2">
    <location>
        <begin position="448"/>
        <end position="482"/>
    </location>
</feature>
<dbReference type="PANTHER" id="PTHR47926">
    <property type="entry name" value="PENTATRICOPEPTIDE REPEAT-CONTAINING PROTEIN"/>
    <property type="match status" value="1"/>
</dbReference>
<dbReference type="FunFam" id="1.25.40.10:FF:001093">
    <property type="entry name" value="Pentatricopeptide repeat-containing protein At2g34400"/>
    <property type="match status" value="1"/>
</dbReference>
<evidence type="ECO:0000256" key="2">
    <source>
        <dbReference type="PROSITE-ProRule" id="PRU00708"/>
    </source>
</evidence>
<dbReference type="InterPro" id="IPR046960">
    <property type="entry name" value="PPR_At4g14850-like_plant"/>
</dbReference>
<dbReference type="AlphaFoldDB" id="A0A843TY67"/>
<dbReference type="InterPro" id="IPR011990">
    <property type="entry name" value="TPR-like_helical_dom_sf"/>
</dbReference>
<dbReference type="PANTHER" id="PTHR47926:SF395">
    <property type="entry name" value="TETRATRICOPEPTIDE-LIKE HELICAL DOMAIN, DYW DOMAIN PROTEIN-RELATED"/>
    <property type="match status" value="1"/>
</dbReference>
<comment type="caution">
    <text evidence="3">The sequence shown here is derived from an EMBL/GenBank/DDBJ whole genome shotgun (WGS) entry which is preliminary data.</text>
</comment>
<evidence type="ECO:0000313" key="4">
    <source>
        <dbReference type="Proteomes" id="UP000652761"/>
    </source>
</evidence>
<dbReference type="FunFam" id="1.25.40.10:FF:000353">
    <property type="entry name" value="Pentatricopeptide repeat-containing protein At4g39530"/>
    <property type="match status" value="1"/>
</dbReference>
<dbReference type="Proteomes" id="UP000652761">
    <property type="component" value="Unassembled WGS sequence"/>
</dbReference>